<keyword evidence="1" id="KW-0732">Signal</keyword>
<gene>
    <name evidence="2" type="ORF">Amme_083_041</name>
</gene>
<protein>
    <recommendedName>
        <fullName evidence="4">Outer membrane protein</fullName>
    </recommendedName>
</protein>
<reference evidence="3" key="1">
    <citation type="journal article" date="2014" name="FEMS Microbiol. Lett.">
        <title>Draft Genomic DNA Sequence of the Facultatively Methylotrophic Bacterium Acidomonas methanolica type strain MB58.</title>
        <authorList>
            <person name="Higashiura N."/>
            <person name="Hadano H."/>
            <person name="Hirakawa H."/>
            <person name="Matsutani M."/>
            <person name="Takabe S."/>
            <person name="Matsushita K."/>
            <person name="Azuma Y."/>
        </authorList>
    </citation>
    <scope>NUCLEOTIDE SEQUENCE [LARGE SCALE GENOMIC DNA]</scope>
    <source>
        <strain evidence="3">MB58</strain>
    </source>
</reference>
<feature type="signal peptide" evidence="1">
    <location>
        <begin position="1"/>
        <end position="26"/>
    </location>
</feature>
<feature type="chain" id="PRO_5030001452" description="Outer membrane protein" evidence="1">
    <location>
        <begin position="27"/>
        <end position="750"/>
    </location>
</feature>
<dbReference type="EMBL" id="BAND01000083">
    <property type="protein sequence ID" value="GAJ29866.1"/>
    <property type="molecule type" value="Genomic_DNA"/>
</dbReference>
<accession>A0A023D7U1</accession>
<evidence type="ECO:0008006" key="4">
    <source>
        <dbReference type="Google" id="ProtNLM"/>
    </source>
</evidence>
<dbReference type="AlphaFoldDB" id="A0A023D7U1"/>
<evidence type="ECO:0000256" key="1">
    <source>
        <dbReference type="SAM" id="SignalP"/>
    </source>
</evidence>
<reference evidence="2 3" key="2">
    <citation type="journal article" date="2014" name="FEMS Microbiol. Lett.">
        <title>Draft genomic DNA sequence of the facultatively methylotrophic bacterium Acidomonas methanolica type strain MB58.</title>
        <authorList>
            <person name="Higashiura N."/>
            <person name="Hadano H."/>
            <person name="Hirakawa H."/>
            <person name="Matsutani M."/>
            <person name="Takabe S."/>
            <person name="Matsushita K."/>
            <person name="Azuma Y."/>
        </authorList>
    </citation>
    <scope>NUCLEOTIDE SEQUENCE [LARGE SCALE GENOMIC DNA]</scope>
    <source>
        <strain evidence="2 3">MB58</strain>
    </source>
</reference>
<name>A0A023D7U1_ACIMT</name>
<organism evidence="2 3">
    <name type="scientific">Acidomonas methanolica NBRC 104435</name>
    <dbReference type="NCBI Taxonomy" id="1231351"/>
    <lineage>
        <taxon>Bacteria</taxon>
        <taxon>Pseudomonadati</taxon>
        <taxon>Pseudomonadota</taxon>
        <taxon>Alphaproteobacteria</taxon>
        <taxon>Acetobacterales</taxon>
        <taxon>Acetobacteraceae</taxon>
        <taxon>Acidomonas</taxon>
    </lineage>
</organism>
<keyword evidence="3" id="KW-1185">Reference proteome</keyword>
<comment type="caution">
    <text evidence="2">The sequence shown here is derived from an EMBL/GenBank/DDBJ whole genome shotgun (WGS) entry which is preliminary data.</text>
</comment>
<sequence>MNYFSRLALWISMFWTSALCSPPVLATPVPEFPEMYRTTDGSLQRVRIVTPLNGQHSPFITQYRDNTGQWRPAIVVQDSCGLDVTGAPVACDYLRQSQVNAPSGVAGLDANGIVTEPVMSQTILANRVYTAPDGTSVTLPTVSLAGTAAYSTFFTLGAESVAFGGQTDAAGTVGNTALTIVGRPYGNYNAGCTLCVFSTASSLGGGAAQAALSGIDYRTGAPAIANGDAAAAGFYQYDEVSDARIVAQASAFTATTVTLSTPMTDEQMATLHPGMYVATNVIDPSVATTDSYGVPSENAYWGYIQSWTPTTLTVYGWAVLGAGNAAAGQIPDVTHLDTTKSTYTMPMVFVGAPGKIWSKNTYVVMDGNKIYGANATARANNYEREELDFRAANFTNANSLTYHGWTTSFQCIPCASGAASADSYAYLVNGPGLPKAYVAQLYGSGLEYSGYSTWLPSNGSPSAQGGNHIMFDFASALSTGNTLHFGAKVYKDLADSSNWANWDVRLGLNVDGTRAQDVFSGGSDMAQLAWNYEGAGGTLCVLTPGYMGADPNACFNDDGSTTIYGSLTSKGAATFDAPLANVWETSAAALSAETSSGTASGQGTLSLWNTVKAGGASSEYVNVDPGTSGGFSWYELTTGAALDAGTQLAFLNGDGLTVSGNIVAGKGKSVELQDSNGSVGYTYLNTNGWVTTASSSGGFIGYSAPAFRETLTTPSSSSAPCTAGQFTDDSNYHYVCVAANTWKRVALSSF</sequence>
<proteinExistence type="predicted"/>
<evidence type="ECO:0000313" key="3">
    <source>
        <dbReference type="Proteomes" id="UP000019760"/>
    </source>
</evidence>
<dbReference type="Proteomes" id="UP000019760">
    <property type="component" value="Unassembled WGS sequence"/>
</dbReference>
<evidence type="ECO:0000313" key="2">
    <source>
        <dbReference type="EMBL" id="GAJ29866.1"/>
    </source>
</evidence>